<keyword evidence="3 6" id="KW-0274">FAD</keyword>
<proteinExistence type="predicted"/>
<accession>A0A7R9UEP7</accession>
<sequence length="173" mass="19412">MSARNTAEAALDCEEIACSSKIGAFRKLAMPVQQGAPLEDARCPPDREELGRSSWTLLHTTAAYYPERPCKKDMQAAKRFIEGFAALYPCSHCAEDFREAVRQNPPRVESREQFSLWACEQHNTVNEKLGKAAIPCTFAKLQEMWRTGSAACQRKLERGDELTPEETLGQDDT</sequence>
<dbReference type="EMBL" id="HBEA01017864">
    <property type="protein sequence ID" value="CAD8264067.1"/>
    <property type="molecule type" value="Transcribed_RNA"/>
</dbReference>
<dbReference type="EC" id="1.8.3.2" evidence="6"/>
<dbReference type="PROSITE" id="PS51324">
    <property type="entry name" value="ERV_ALR"/>
    <property type="match status" value="1"/>
</dbReference>
<comment type="cofactor">
    <cofactor evidence="1 6">
        <name>FAD</name>
        <dbReference type="ChEBI" id="CHEBI:57692"/>
    </cofactor>
</comment>
<keyword evidence="4 6" id="KW-0560">Oxidoreductase</keyword>
<dbReference type="Pfam" id="PF04777">
    <property type="entry name" value="Evr1_Alr"/>
    <property type="match status" value="1"/>
</dbReference>
<evidence type="ECO:0000256" key="1">
    <source>
        <dbReference type="ARBA" id="ARBA00001974"/>
    </source>
</evidence>
<dbReference type="SUPFAM" id="SSF69000">
    <property type="entry name" value="FAD-dependent thiol oxidase"/>
    <property type="match status" value="1"/>
</dbReference>
<evidence type="ECO:0000313" key="8">
    <source>
        <dbReference type="EMBL" id="CAD8264067.1"/>
    </source>
</evidence>
<dbReference type="PANTHER" id="PTHR12645:SF0">
    <property type="entry name" value="FAD-LINKED SULFHYDRYL OXIDASE ALR"/>
    <property type="match status" value="1"/>
</dbReference>
<keyword evidence="5" id="KW-1015">Disulfide bond</keyword>
<dbReference type="PANTHER" id="PTHR12645">
    <property type="entry name" value="ALR/ERV"/>
    <property type="match status" value="1"/>
</dbReference>
<evidence type="ECO:0000259" key="7">
    <source>
        <dbReference type="PROSITE" id="PS51324"/>
    </source>
</evidence>
<feature type="domain" description="ERV/ALR sulfhydryl oxidase" evidence="7">
    <location>
        <begin position="43"/>
        <end position="145"/>
    </location>
</feature>
<evidence type="ECO:0000256" key="2">
    <source>
        <dbReference type="ARBA" id="ARBA00022630"/>
    </source>
</evidence>
<dbReference type="InterPro" id="IPR017905">
    <property type="entry name" value="ERV/ALR_sulphydryl_oxidase"/>
</dbReference>
<evidence type="ECO:0000256" key="4">
    <source>
        <dbReference type="ARBA" id="ARBA00023002"/>
    </source>
</evidence>
<dbReference type="GO" id="GO:0050660">
    <property type="term" value="F:flavin adenine dinucleotide binding"/>
    <property type="evidence" value="ECO:0007669"/>
    <property type="project" value="TreeGrafter"/>
</dbReference>
<organism evidence="8">
    <name type="scientific">Pinguiococcus pyrenoidosus</name>
    <dbReference type="NCBI Taxonomy" id="172671"/>
    <lineage>
        <taxon>Eukaryota</taxon>
        <taxon>Sar</taxon>
        <taxon>Stramenopiles</taxon>
        <taxon>Ochrophyta</taxon>
        <taxon>Pinguiophyceae</taxon>
        <taxon>Pinguiochrysidales</taxon>
        <taxon>Pinguiochrysidaceae</taxon>
        <taxon>Pinguiococcus</taxon>
    </lineage>
</organism>
<keyword evidence="2 6" id="KW-0285">Flavoprotein</keyword>
<evidence type="ECO:0000256" key="5">
    <source>
        <dbReference type="ARBA" id="ARBA00023157"/>
    </source>
</evidence>
<dbReference type="Gene3D" id="1.20.120.310">
    <property type="entry name" value="ERV/ALR sulfhydryl oxidase domain"/>
    <property type="match status" value="1"/>
</dbReference>
<dbReference type="AlphaFoldDB" id="A0A7R9UEP7"/>
<dbReference type="InterPro" id="IPR039799">
    <property type="entry name" value="ALR/ERV"/>
</dbReference>
<name>A0A7R9UEP7_9STRA</name>
<protein>
    <recommendedName>
        <fullName evidence="6">Sulfhydryl oxidase</fullName>
        <ecNumber evidence="6">1.8.3.2</ecNumber>
    </recommendedName>
</protein>
<dbReference type="GO" id="GO:0016971">
    <property type="term" value="F:flavin-dependent sulfhydryl oxidase activity"/>
    <property type="evidence" value="ECO:0007669"/>
    <property type="project" value="InterPro"/>
</dbReference>
<dbReference type="GO" id="GO:0005739">
    <property type="term" value="C:mitochondrion"/>
    <property type="evidence" value="ECO:0007669"/>
    <property type="project" value="TreeGrafter"/>
</dbReference>
<reference evidence="8" key="1">
    <citation type="submission" date="2021-01" db="EMBL/GenBank/DDBJ databases">
        <authorList>
            <person name="Corre E."/>
            <person name="Pelletier E."/>
            <person name="Niang G."/>
            <person name="Scheremetjew M."/>
            <person name="Finn R."/>
            <person name="Kale V."/>
            <person name="Holt S."/>
            <person name="Cochrane G."/>
            <person name="Meng A."/>
            <person name="Brown T."/>
            <person name="Cohen L."/>
        </authorList>
    </citation>
    <scope>NUCLEOTIDE SEQUENCE</scope>
    <source>
        <strain evidence="8">CCMP2078</strain>
    </source>
</reference>
<evidence type="ECO:0000256" key="6">
    <source>
        <dbReference type="RuleBase" id="RU371123"/>
    </source>
</evidence>
<evidence type="ECO:0000256" key="3">
    <source>
        <dbReference type="ARBA" id="ARBA00022827"/>
    </source>
</evidence>
<dbReference type="InterPro" id="IPR036774">
    <property type="entry name" value="ERV/ALR_sulphydryl_oxid_sf"/>
</dbReference>
<gene>
    <name evidence="8" type="ORF">PPYR1160_LOCUS13570</name>
</gene>
<comment type="catalytic activity">
    <reaction evidence="6">
        <text>2 R'C(R)SH + O2 = R'C(R)S-S(R)CR' + H2O2</text>
        <dbReference type="Rhea" id="RHEA:17357"/>
        <dbReference type="ChEBI" id="CHEBI:15379"/>
        <dbReference type="ChEBI" id="CHEBI:16240"/>
        <dbReference type="ChEBI" id="CHEBI:16520"/>
        <dbReference type="ChEBI" id="CHEBI:17412"/>
        <dbReference type="EC" id="1.8.3.2"/>
    </reaction>
</comment>